<gene>
    <name evidence="5" type="ordered locus">PAS_chr3_0270</name>
</gene>
<dbReference type="HOGENOM" id="CLU_079653_1_2_1"/>
<dbReference type="SUPFAM" id="SSF55961">
    <property type="entry name" value="Bet v1-like"/>
    <property type="match status" value="1"/>
</dbReference>
<dbReference type="RefSeq" id="XP_002492488.1">
    <property type="nucleotide sequence ID" value="XM_002492443.1"/>
</dbReference>
<evidence type="ECO:0000256" key="1">
    <source>
        <dbReference type="ARBA" id="ARBA00006885"/>
    </source>
</evidence>
<organism evidence="5 6">
    <name type="scientific">Komagataella phaffii (strain GS115 / ATCC 20864)</name>
    <name type="common">Yeast</name>
    <name type="synonym">Pichia pastoris</name>
    <dbReference type="NCBI Taxonomy" id="644223"/>
    <lineage>
        <taxon>Eukaryota</taxon>
        <taxon>Fungi</taxon>
        <taxon>Dikarya</taxon>
        <taxon>Ascomycota</taxon>
        <taxon>Saccharomycotina</taxon>
        <taxon>Pichiomycetes</taxon>
        <taxon>Pichiales</taxon>
        <taxon>Pichiaceae</taxon>
        <taxon>Komagataella</taxon>
    </lineage>
</organism>
<dbReference type="Proteomes" id="UP000000314">
    <property type="component" value="Chromosome 3"/>
</dbReference>
<dbReference type="FunCoup" id="C4R423">
    <property type="interactions" value="141"/>
</dbReference>
<dbReference type="CDD" id="cd07813">
    <property type="entry name" value="COQ10p_like"/>
    <property type="match status" value="1"/>
</dbReference>
<dbReference type="InterPro" id="IPR044996">
    <property type="entry name" value="COQ10-like"/>
</dbReference>
<dbReference type="GO" id="GO:0005743">
    <property type="term" value="C:mitochondrial inner membrane"/>
    <property type="evidence" value="ECO:0007669"/>
    <property type="project" value="EnsemblFungi"/>
</dbReference>
<dbReference type="eggNOG" id="KOG3177">
    <property type="taxonomic scope" value="Eukaryota"/>
</dbReference>
<dbReference type="InterPro" id="IPR023393">
    <property type="entry name" value="START-like_dom_sf"/>
</dbReference>
<name>C4R423_KOMPG</name>
<dbReference type="STRING" id="644223.C4R423"/>
<dbReference type="GO" id="GO:0140104">
    <property type="term" value="F:molecular carrier activity"/>
    <property type="evidence" value="ECO:0007669"/>
    <property type="project" value="EnsemblFungi"/>
</dbReference>
<accession>C4R423</accession>
<sequence>MMAKRSRIQHFKSISWVSSRTFLNLGRLAQNSELKGNGQQYVVKKTFHQPKSVVYNVISNVDKYHEFIPYCEASFINSRDTKGEPTEAGLTVGFKSFDETFLCTLECQKDKQVIAKSITHSLFHNLLTEWNVTEASSSKTNVELILSYEFKSDLYNQVSALFASKVTSIMIKAFEKRAYTEHKQFCK</sequence>
<evidence type="ECO:0000256" key="3">
    <source>
        <dbReference type="ARBA" id="ARBA00024947"/>
    </source>
</evidence>
<keyword evidence="6" id="KW-1185">Reference proteome</keyword>
<dbReference type="OMA" id="IDGPFKY"/>
<dbReference type="Pfam" id="PF03364">
    <property type="entry name" value="Polyketide_cyc"/>
    <property type="match status" value="1"/>
</dbReference>
<dbReference type="EMBL" id="FN392321">
    <property type="protein sequence ID" value="CAY70309.1"/>
    <property type="molecule type" value="Genomic_DNA"/>
</dbReference>
<proteinExistence type="inferred from homology"/>
<feature type="domain" description="Coenzyme Q-binding protein COQ10 START" evidence="4">
    <location>
        <begin position="50"/>
        <end position="175"/>
    </location>
</feature>
<dbReference type="InterPro" id="IPR005031">
    <property type="entry name" value="COQ10_START"/>
</dbReference>
<evidence type="ECO:0000256" key="2">
    <source>
        <dbReference type="ARBA" id="ARBA00011814"/>
    </source>
</evidence>
<reference evidence="5 6" key="1">
    <citation type="journal article" date="2009" name="Nat. Biotechnol.">
        <title>Genome sequence of the recombinant protein production host Pichia pastoris.</title>
        <authorList>
            <person name="De Schutter K."/>
            <person name="Lin Y.C."/>
            <person name="Tiels P."/>
            <person name="Van Hecke A."/>
            <person name="Glinka S."/>
            <person name="Weber-Lehmann J."/>
            <person name="Rouze P."/>
            <person name="Van de Peer Y."/>
            <person name="Callewaert N."/>
        </authorList>
    </citation>
    <scope>NUCLEOTIDE SEQUENCE [LARGE SCALE GENOMIC DNA]</scope>
    <source>
        <strain evidence="6">GS115 / ATCC 20864</strain>
    </source>
</reference>
<dbReference type="Gene3D" id="3.30.530.20">
    <property type="match status" value="1"/>
</dbReference>
<dbReference type="GO" id="GO:0006744">
    <property type="term" value="P:ubiquinone biosynthetic process"/>
    <property type="evidence" value="ECO:0007669"/>
    <property type="project" value="EnsemblFungi"/>
</dbReference>
<dbReference type="PANTHER" id="PTHR12901">
    <property type="entry name" value="SPERM PROTEIN HOMOLOG"/>
    <property type="match status" value="1"/>
</dbReference>
<evidence type="ECO:0000259" key="4">
    <source>
        <dbReference type="Pfam" id="PF03364"/>
    </source>
</evidence>
<dbReference type="KEGG" id="ppa:PAS_chr3_0270"/>
<dbReference type="GO" id="GO:0045333">
    <property type="term" value="P:cellular respiration"/>
    <property type="evidence" value="ECO:0007669"/>
    <property type="project" value="InterPro"/>
</dbReference>
<dbReference type="GeneID" id="8200098"/>
<evidence type="ECO:0000313" key="6">
    <source>
        <dbReference type="Proteomes" id="UP000000314"/>
    </source>
</evidence>
<comment type="function">
    <text evidence="3">Required for the function of coenzyme Q in the respiratory chain. May serve as a chaperone or may be involved in the transport of Q6 from its site of synthesis to the catalytic sites of the respiratory complexes.</text>
</comment>
<dbReference type="PANTHER" id="PTHR12901:SF10">
    <property type="entry name" value="COENZYME Q-BINDING PROTEIN COQ10, MITOCHONDRIAL"/>
    <property type="match status" value="1"/>
</dbReference>
<dbReference type="AlphaFoldDB" id="C4R423"/>
<dbReference type="InParanoid" id="C4R423"/>
<comment type="similarity">
    <text evidence="1">Belongs to the COQ10 family.</text>
</comment>
<comment type="subunit">
    <text evidence="2">Interacts with coenzyme Q.</text>
</comment>
<dbReference type="OrthoDB" id="292693at2759"/>
<dbReference type="GO" id="GO:0048039">
    <property type="term" value="F:ubiquinone binding"/>
    <property type="evidence" value="ECO:0007669"/>
    <property type="project" value="EnsemblFungi"/>
</dbReference>
<protein>
    <submittedName>
        <fullName evidence="5">Coenzyme Q (Ubiquinone) binding protein</fullName>
    </submittedName>
</protein>
<evidence type="ECO:0000313" key="5">
    <source>
        <dbReference type="EMBL" id="CAY70309.1"/>
    </source>
</evidence>